<dbReference type="CDD" id="cd00082">
    <property type="entry name" value="HisKA"/>
    <property type="match status" value="1"/>
</dbReference>
<dbReference type="PANTHER" id="PTHR42878">
    <property type="entry name" value="TWO-COMPONENT HISTIDINE KINASE"/>
    <property type="match status" value="1"/>
</dbReference>
<evidence type="ECO:0000313" key="13">
    <source>
        <dbReference type="EMBL" id="OQP84095.1"/>
    </source>
</evidence>
<protein>
    <recommendedName>
        <fullName evidence="3">histidine kinase</fullName>
        <ecNumber evidence="3">2.7.13.3</ecNumber>
    </recommendedName>
</protein>
<dbReference type="InterPro" id="IPR050351">
    <property type="entry name" value="BphY/WalK/GraS-like"/>
</dbReference>
<dbReference type="Pfam" id="PF01590">
    <property type="entry name" value="GAF"/>
    <property type="match status" value="1"/>
</dbReference>
<dbReference type="Gene3D" id="3.30.450.40">
    <property type="match status" value="1"/>
</dbReference>
<dbReference type="Pfam" id="PF02518">
    <property type="entry name" value="HATPase_c"/>
    <property type="match status" value="1"/>
</dbReference>
<dbReference type="EMBL" id="MSPX01000024">
    <property type="protein sequence ID" value="OQP84095.1"/>
    <property type="molecule type" value="Genomic_DNA"/>
</dbReference>
<dbReference type="InterPro" id="IPR003661">
    <property type="entry name" value="HisK_dim/P_dom"/>
</dbReference>
<keyword evidence="10" id="KW-0175">Coiled coil</keyword>
<evidence type="ECO:0000256" key="4">
    <source>
        <dbReference type="ARBA" id="ARBA00022543"/>
    </source>
</evidence>
<dbReference type="InterPro" id="IPR003594">
    <property type="entry name" value="HATPase_dom"/>
</dbReference>
<dbReference type="InterPro" id="IPR035965">
    <property type="entry name" value="PAS-like_dom_sf"/>
</dbReference>
<evidence type="ECO:0000256" key="5">
    <source>
        <dbReference type="ARBA" id="ARBA00022606"/>
    </source>
</evidence>
<dbReference type="InterPro" id="IPR036890">
    <property type="entry name" value="HATPase_C_sf"/>
</dbReference>
<accession>A0ABX3P7V6</accession>
<evidence type="ECO:0000256" key="9">
    <source>
        <dbReference type="ARBA" id="ARBA00023170"/>
    </source>
</evidence>
<dbReference type="PANTHER" id="PTHR42878:SF15">
    <property type="entry name" value="BACTERIOPHYTOCHROME"/>
    <property type="match status" value="1"/>
</dbReference>
<evidence type="ECO:0000259" key="12">
    <source>
        <dbReference type="PROSITE" id="PS50109"/>
    </source>
</evidence>
<reference evidence="13 14" key="1">
    <citation type="journal article" date="2017" name="Antonie Van Leeuwenhoek">
        <title>Rhizobium rhizosphaerae sp. nov., a novel species isolated from rice rhizosphere.</title>
        <authorList>
            <person name="Zhao J.J."/>
            <person name="Zhang J."/>
            <person name="Zhang R.J."/>
            <person name="Zhang C.W."/>
            <person name="Yin H.Q."/>
            <person name="Zhang X.X."/>
        </authorList>
    </citation>
    <scope>NUCLEOTIDE SEQUENCE [LARGE SCALE GENOMIC DNA]</scope>
    <source>
        <strain evidence="13 14">RD15</strain>
    </source>
</reference>
<keyword evidence="4" id="KW-0600">Photoreceptor protein</keyword>
<keyword evidence="8" id="KW-0157">Chromophore</keyword>
<dbReference type="Pfam" id="PF08446">
    <property type="entry name" value="PAS_2"/>
    <property type="match status" value="1"/>
</dbReference>
<keyword evidence="7 13" id="KW-0418">Kinase</keyword>
<organism evidence="13 14">
    <name type="scientific">Xaviernesmea rhizosphaerae</name>
    <dbReference type="NCBI Taxonomy" id="1672749"/>
    <lineage>
        <taxon>Bacteria</taxon>
        <taxon>Pseudomonadati</taxon>
        <taxon>Pseudomonadota</taxon>
        <taxon>Alphaproteobacteria</taxon>
        <taxon>Hyphomicrobiales</taxon>
        <taxon>Rhizobiaceae</taxon>
        <taxon>Rhizobium/Agrobacterium group</taxon>
        <taxon>Xaviernesmea</taxon>
    </lineage>
</organism>
<dbReference type="SMART" id="SM00065">
    <property type="entry name" value="GAF"/>
    <property type="match status" value="1"/>
</dbReference>
<dbReference type="Gene3D" id="3.30.450.270">
    <property type="match status" value="1"/>
</dbReference>
<dbReference type="Gene3D" id="1.10.287.130">
    <property type="match status" value="1"/>
</dbReference>
<dbReference type="RefSeq" id="WP_081177577.1">
    <property type="nucleotide sequence ID" value="NZ_MSPX01000024.1"/>
</dbReference>
<sequence>MDKPQKDLTDCEREPIHIPGAIQPHGALAVLDPADLTLLAASANLSDILGCEAVIGSRLGGAIGEKLDEIALWHDSDQPFLRVIARDERTVITAHRSEGLIVVELELANDSSAFSIFSQLNNFVQEIAGQRTVTGALDACARVVQMLSGFDRVLIYRFDEDWNGRVMAESVNDRLPSYLDLRFPAGDIPAQARRLYAQNRLRSIPDADYRAVPIEPSVDPRSGQPLDLSFAQLRSVSPVHLEYMRSMGTRASMSVSIMVDGALWGLVACHSAAPRNLSPMLRDACDFVVQSLAMRIGAQERAEDAAARERLSAIETQLLTAMTGAPDWVAGLMSDPDRLLAQVGATGVAMLTEGRLEVAGEVPDDDAIGAIVHWLDARGVSEIYTTDRLMLDMPQAEAFSRIASGLLALRISDLTSNWLLWFRPEVIETVTWAGNPHKIVREEGRIHPRNSFEAWREQVRGRALAWSEAERSAARNLRTAIVGVVLRRAEEMAQLTRELQRSNRELEAFSYSVSHDLRAPFRHIVGFAQLLREREADMDAKSRHYLQTISDSALAAGRLVDDLLNFSQLGRASLSKSAIDMDKVVNEVMRSINLSTEGRNIEWRVSSLPHTFGDQTLLRQVWYNLIDNAVKYTRPRDPAIITIHGQEHDGKTCYTVEDNGVGFDMAYAAKLFGVFQRLQRAEDFEGTGIGLALVRRILDRHNGSITATGEVGKGARFTFALPLPQKKGRALV</sequence>
<gene>
    <name evidence="13" type="ORF">BTR14_20825</name>
</gene>
<comment type="caution">
    <text evidence="13">The sequence shown here is derived from an EMBL/GenBank/DDBJ whole genome shotgun (WGS) entry which is preliminary data.</text>
</comment>
<evidence type="ECO:0000256" key="7">
    <source>
        <dbReference type="ARBA" id="ARBA00022777"/>
    </source>
</evidence>
<dbReference type="InterPro" id="IPR029016">
    <property type="entry name" value="GAF-like_dom_sf"/>
</dbReference>
<dbReference type="SUPFAM" id="SSF47384">
    <property type="entry name" value="Homodimeric domain of signal transducing histidine kinase"/>
    <property type="match status" value="1"/>
</dbReference>
<dbReference type="InterPro" id="IPR043150">
    <property type="entry name" value="Phytochrome_PHY_sf"/>
</dbReference>
<dbReference type="Pfam" id="PF00360">
    <property type="entry name" value="PHY"/>
    <property type="match status" value="1"/>
</dbReference>
<feature type="coiled-coil region" evidence="10">
    <location>
        <begin position="485"/>
        <end position="512"/>
    </location>
</feature>
<comment type="catalytic activity">
    <reaction evidence="1">
        <text>ATP + protein L-histidine = ADP + protein N-phospho-L-histidine.</text>
        <dbReference type="EC" id="2.7.13.3"/>
    </reaction>
</comment>
<evidence type="ECO:0000256" key="1">
    <source>
        <dbReference type="ARBA" id="ARBA00000085"/>
    </source>
</evidence>
<dbReference type="EC" id="2.7.13.3" evidence="3"/>
<keyword evidence="5" id="KW-0716">Sensory transduction</keyword>
<evidence type="ECO:0000256" key="3">
    <source>
        <dbReference type="ARBA" id="ARBA00012438"/>
    </source>
</evidence>
<dbReference type="GO" id="GO:0016301">
    <property type="term" value="F:kinase activity"/>
    <property type="evidence" value="ECO:0007669"/>
    <property type="project" value="UniProtKB-KW"/>
</dbReference>
<dbReference type="PRINTS" id="PR01033">
    <property type="entry name" value="PHYTOCHROME"/>
</dbReference>
<dbReference type="InterPro" id="IPR001294">
    <property type="entry name" value="Phytochrome"/>
</dbReference>
<dbReference type="InterPro" id="IPR013654">
    <property type="entry name" value="PAS_2"/>
</dbReference>
<feature type="domain" description="Histidine kinase" evidence="12">
    <location>
        <begin position="512"/>
        <end position="725"/>
    </location>
</feature>
<keyword evidence="9" id="KW-0675">Receptor</keyword>
<evidence type="ECO:0000313" key="14">
    <source>
        <dbReference type="Proteomes" id="UP000192652"/>
    </source>
</evidence>
<evidence type="ECO:0000256" key="10">
    <source>
        <dbReference type="SAM" id="Coils"/>
    </source>
</evidence>
<dbReference type="SUPFAM" id="SSF55874">
    <property type="entry name" value="ATPase domain of HSP90 chaperone/DNA topoisomerase II/histidine kinase"/>
    <property type="match status" value="1"/>
</dbReference>
<name>A0ABX3P7V6_9HYPH</name>
<dbReference type="SUPFAM" id="SSF55785">
    <property type="entry name" value="PYP-like sensor domain (PAS domain)"/>
    <property type="match status" value="1"/>
</dbReference>
<dbReference type="SMART" id="SM00388">
    <property type="entry name" value="HisKA"/>
    <property type="match status" value="1"/>
</dbReference>
<dbReference type="InterPro" id="IPR013515">
    <property type="entry name" value="Phytochrome_cen-reg"/>
</dbReference>
<dbReference type="InterPro" id="IPR005467">
    <property type="entry name" value="His_kinase_dom"/>
</dbReference>
<dbReference type="InterPro" id="IPR016132">
    <property type="entry name" value="Phyto_chromo_attachment"/>
</dbReference>
<dbReference type="Gene3D" id="3.30.450.20">
    <property type="entry name" value="PAS domain"/>
    <property type="match status" value="1"/>
</dbReference>
<dbReference type="Pfam" id="PF00512">
    <property type="entry name" value="HisKA"/>
    <property type="match status" value="1"/>
</dbReference>
<proteinExistence type="inferred from homology"/>
<dbReference type="InterPro" id="IPR036097">
    <property type="entry name" value="HisK_dim/P_sf"/>
</dbReference>
<dbReference type="InterPro" id="IPR003018">
    <property type="entry name" value="GAF"/>
</dbReference>
<evidence type="ECO:0000256" key="8">
    <source>
        <dbReference type="ARBA" id="ARBA00022991"/>
    </source>
</evidence>
<evidence type="ECO:0000256" key="6">
    <source>
        <dbReference type="ARBA" id="ARBA00022679"/>
    </source>
</evidence>
<dbReference type="Proteomes" id="UP000192652">
    <property type="component" value="Unassembled WGS sequence"/>
</dbReference>
<comment type="similarity">
    <text evidence="2">In the N-terminal section; belongs to the phytochrome family.</text>
</comment>
<dbReference type="PROSITE" id="PS50109">
    <property type="entry name" value="HIS_KIN"/>
    <property type="match status" value="1"/>
</dbReference>
<evidence type="ECO:0000256" key="2">
    <source>
        <dbReference type="ARBA" id="ARBA00006402"/>
    </source>
</evidence>
<evidence type="ECO:0000259" key="11">
    <source>
        <dbReference type="PROSITE" id="PS50046"/>
    </source>
</evidence>
<keyword evidence="6" id="KW-0808">Transferase</keyword>
<dbReference type="SUPFAM" id="SSF55781">
    <property type="entry name" value="GAF domain-like"/>
    <property type="match status" value="2"/>
</dbReference>
<feature type="domain" description="Phytochrome chromophore attachment site" evidence="11">
    <location>
        <begin position="132"/>
        <end position="290"/>
    </location>
</feature>
<keyword evidence="14" id="KW-1185">Reference proteome</keyword>
<dbReference type="SMART" id="SM00387">
    <property type="entry name" value="HATPase_c"/>
    <property type="match status" value="1"/>
</dbReference>
<dbReference type="PROSITE" id="PS50046">
    <property type="entry name" value="PHYTOCHROME_2"/>
    <property type="match status" value="1"/>
</dbReference>
<dbReference type="Gene3D" id="3.30.565.10">
    <property type="entry name" value="Histidine kinase-like ATPase, C-terminal domain"/>
    <property type="match status" value="1"/>
</dbReference>